<evidence type="ECO:0000313" key="2">
    <source>
        <dbReference type="EMBL" id="AGX05694.1"/>
    </source>
</evidence>
<proteinExistence type="predicted"/>
<reference evidence="2 3" key="1">
    <citation type="submission" date="2013-07" db="EMBL/GenBank/DDBJ databases">
        <title>Complete genome sequence of Bacillus infantis NRRL B-14911 that has potential to induce cardiac disease by antigenic mimicry.</title>
        <authorList>
            <person name="Massilamany C."/>
            <person name="Smith T.P.L."/>
            <person name="Loy J.D."/>
            <person name="Barletta R."/>
            <person name="Reddy J."/>
        </authorList>
    </citation>
    <scope>NUCLEOTIDE SEQUENCE [LARGE SCALE GENOMIC DNA]</scope>
    <source>
        <strain evidence="2 3">NRRL B-14911</strain>
    </source>
</reference>
<accession>U5LCZ6</accession>
<dbReference type="OrthoDB" id="2971140at2"/>
<sequence>MLVDINLLPKKEKRSRAVYIYSGALLLLLAVTAAVLFLYTGSKKDEISKVEKQIAQTNAILEIQNAKLIEFEASNAAGQLTEAITWAEKQPFSMVYVLQEITKILPDRGYIAEFEMDEDNLIKLAVQFDTKSQAAYYLNSLLTLNWLDEAVLKEAKTAEAINEAVEGDSEVSAVDLGYLPRYYAVYEFKINPELLKAEWKAKEKDSEGGTAP</sequence>
<keyword evidence="3" id="KW-1185">Reference proteome</keyword>
<dbReference type="EMBL" id="CP006643">
    <property type="protein sequence ID" value="AGX05694.1"/>
    <property type="molecule type" value="Genomic_DNA"/>
</dbReference>
<dbReference type="RefSeq" id="WP_009796086.1">
    <property type="nucleotide sequence ID" value="NC_022524.1"/>
</dbReference>
<keyword evidence="1" id="KW-1133">Transmembrane helix</keyword>
<dbReference type="KEGG" id="bif:N288_19080"/>
<gene>
    <name evidence="2" type="ORF">N288_19080</name>
</gene>
<dbReference type="Proteomes" id="UP000017805">
    <property type="component" value="Chromosome"/>
</dbReference>
<name>U5LCZ6_9BACI</name>
<dbReference type="STRING" id="1367477.N288_19080"/>
<evidence type="ECO:0000313" key="3">
    <source>
        <dbReference type="Proteomes" id="UP000017805"/>
    </source>
</evidence>
<dbReference type="HOGENOM" id="CLU_083243_0_0_9"/>
<protein>
    <recommendedName>
        <fullName evidence="4">Fimbrial assembly protein</fullName>
    </recommendedName>
</protein>
<dbReference type="AlphaFoldDB" id="U5LCZ6"/>
<keyword evidence="1" id="KW-0812">Transmembrane</keyword>
<evidence type="ECO:0000256" key="1">
    <source>
        <dbReference type="SAM" id="Phobius"/>
    </source>
</evidence>
<dbReference type="PANTHER" id="PTHR40278">
    <property type="entry name" value="DNA UTILIZATION PROTEIN HOFN"/>
    <property type="match status" value="1"/>
</dbReference>
<dbReference type="PANTHER" id="PTHR40278:SF1">
    <property type="entry name" value="DNA UTILIZATION PROTEIN HOFN"/>
    <property type="match status" value="1"/>
</dbReference>
<organism evidence="2 3">
    <name type="scientific">Bacillus infantis NRRL B-14911</name>
    <dbReference type="NCBI Taxonomy" id="1367477"/>
    <lineage>
        <taxon>Bacteria</taxon>
        <taxon>Bacillati</taxon>
        <taxon>Bacillota</taxon>
        <taxon>Bacilli</taxon>
        <taxon>Bacillales</taxon>
        <taxon>Bacillaceae</taxon>
        <taxon>Bacillus</taxon>
    </lineage>
</organism>
<dbReference type="InterPro" id="IPR052534">
    <property type="entry name" value="Extracell_DNA_Util/SecSys_Comp"/>
</dbReference>
<feature type="transmembrane region" description="Helical" evidence="1">
    <location>
        <begin position="20"/>
        <end position="39"/>
    </location>
</feature>
<evidence type="ECO:0008006" key="4">
    <source>
        <dbReference type="Google" id="ProtNLM"/>
    </source>
</evidence>
<keyword evidence="1" id="KW-0472">Membrane</keyword>
<dbReference type="PATRIC" id="fig|1367477.3.peg.3805"/>